<dbReference type="Gene3D" id="1.10.1760.20">
    <property type="match status" value="1"/>
</dbReference>
<keyword evidence="1" id="KW-0472">Membrane</keyword>
<reference evidence="2 3" key="1">
    <citation type="submission" date="2016-10" db="EMBL/GenBank/DDBJ databases">
        <authorList>
            <person name="de Groot N.N."/>
        </authorList>
    </citation>
    <scope>NUCLEOTIDE SEQUENCE [LARGE SCALE GENOMIC DNA]</scope>
    <source>
        <strain evidence="2 3">DSM 1801</strain>
    </source>
</reference>
<evidence type="ECO:0000313" key="2">
    <source>
        <dbReference type="EMBL" id="SET19466.1"/>
    </source>
</evidence>
<dbReference type="RefSeq" id="WP_092477764.1">
    <property type="nucleotide sequence ID" value="NZ_FOHN01000010.1"/>
</dbReference>
<dbReference type="Pfam" id="PF12822">
    <property type="entry name" value="ECF_trnsprt"/>
    <property type="match status" value="1"/>
</dbReference>
<keyword evidence="1" id="KW-0812">Transmembrane</keyword>
<evidence type="ECO:0000256" key="1">
    <source>
        <dbReference type="SAM" id="Phobius"/>
    </source>
</evidence>
<protein>
    <recommendedName>
        <fullName evidence="4">ECF transporter S component</fullName>
    </recommendedName>
</protein>
<feature type="transmembrane region" description="Helical" evidence="1">
    <location>
        <begin position="73"/>
        <end position="94"/>
    </location>
</feature>
<accession>A0A1I0CJW5</accession>
<dbReference type="Proteomes" id="UP000199800">
    <property type="component" value="Unassembled WGS sequence"/>
</dbReference>
<keyword evidence="1" id="KW-1133">Transmembrane helix</keyword>
<sequence length="174" mass="18603">MNQNIVWITRTSLCAALLIIAQIASVSFGSTLLTGTIVNLVLIVSVMVYGLSTGLTVAFISPVLAKIFGIGPMWILIPFIMSGNLVIILVWHFVCRKWKGGFGYIQACVGGAAAKFLVMYLGIVKVAIPLLLRLPKSKAMALSAVFFLPQLITALAGGLFAVIIVPVIKNVTKQ</sequence>
<evidence type="ECO:0000313" key="3">
    <source>
        <dbReference type="Proteomes" id="UP000199800"/>
    </source>
</evidence>
<dbReference type="OrthoDB" id="9809154at2"/>
<feature type="transmembrane region" description="Helical" evidence="1">
    <location>
        <begin position="39"/>
        <end position="61"/>
    </location>
</feature>
<dbReference type="InterPro" id="IPR024529">
    <property type="entry name" value="ECF_trnsprt_substrate-spec"/>
</dbReference>
<dbReference type="GO" id="GO:0022857">
    <property type="term" value="F:transmembrane transporter activity"/>
    <property type="evidence" value="ECO:0007669"/>
    <property type="project" value="InterPro"/>
</dbReference>
<organism evidence="2 3">
    <name type="scientific">[Clostridium] polysaccharolyticum</name>
    <dbReference type="NCBI Taxonomy" id="29364"/>
    <lineage>
        <taxon>Bacteria</taxon>
        <taxon>Bacillati</taxon>
        <taxon>Bacillota</taxon>
        <taxon>Clostridia</taxon>
        <taxon>Lachnospirales</taxon>
        <taxon>Lachnospiraceae</taxon>
    </lineage>
</organism>
<gene>
    <name evidence="2" type="ORF">SAMN04487772_11032</name>
</gene>
<name>A0A1I0CJW5_9FIRM</name>
<dbReference type="EMBL" id="FOHN01000010">
    <property type="protein sequence ID" value="SET19466.1"/>
    <property type="molecule type" value="Genomic_DNA"/>
</dbReference>
<dbReference type="AlphaFoldDB" id="A0A1I0CJW5"/>
<feature type="transmembrane region" description="Helical" evidence="1">
    <location>
        <begin position="144"/>
        <end position="168"/>
    </location>
</feature>
<proteinExistence type="predicted"/>
<evidence type="ECO:0008006" key="4">
    <source>
        <dbReference type="Google" id="ProtNLM"/>
    </source>
</evidence>
<dbReference type="STRING" id="29364.SAMN04487772_11032"/>
<keyword evidence="3" id="KW-1185">Reference proteome</keyword>